<organism evidence="4 5">
    <name type="scientific">Prunus yedoensis var. nudiflora</name>
    <dbReference type="NCBI Taxonomy" id="2094558"/>
    <lineage>
        <taxon>Eukaryota</taxon>
        <taxon>Viridiplantae</taxon>
        <taxon>Streptophyta</taxon>
        <taxon>Embryophyta</taxon>
        <taxon>Tracheophyta</taxon>
        <taxon>Spermatophyta</taxon>
        <taxon>Magnoliopsida</taxon>
        <taxon>eudicotyledons</taxon>
        <taxon>Gunneridae</taxon>
        <taxon>Pentapetalae</taxon>
        <taxon>rosids</taxon>
        <taxon>fabids</taxon>
        <taxon>Rosales</taxon>
        <taxon>Rosaceae</taxon>
        <taxon>Amygdaloideae</taxon>
        <taxon>Amygdaleae</taxon>
        <taxon>Prunus</taxon>
    </lineage>
</organism>
<feature type="compositionally biased region" description="Polar residues" evidence="1">
    <location>
        <begin position="488"/>
        <end position="497"/>
    </location>
</feature>
<evidence type="ECO:0000256" key="1">
    <source>
        <dbReference type="SAM" id="MobiDB-lite"/>
    </source>
</evidence>
<feature type="region of interest" description="Disordered" evidence="1">
    <location>
        <begin position="560"/>
        <end position="586"/>
    </location>
</feature>
<keyword evidence="2" id="KW-0732">Signal</keyword>
<feature type="signal peptide" evidence="2">
    <location>
        <begin position="1"/>
        <end position="20"/>
    </location>
</feature>
<dbReference type="Pfam" id="PF10536">
    <property type="entry name" value="PMD"/>
    <property type="match status" value="1"/>
</dbReference>
<comment type="caution">
    <text evidence="4">The sequence shown here is derived from an EMBL/GenBank/DDBJ whole genome shotgun (WGS) entry which is preliminary data.</text>
</comment>
<feature type="compositionally biased region" description="Basic residues" evidence="1">
    <location>
        <begin position="399"/>
        <end position="412"/>
    </location>
</feature>
<feature type="compositionally biased region" description="Basic and acidic residues" evidence="1">
    <location>
        <begin position="504"/>
        <end position="513"/>
    </location>
</feature>
<dbReference type="GO" id="GO:0010073">
    <property type="term" value="P:meristem maintenance"/>
    <property type="evidence" value="ECO:0007669"/>
    <property type="project" value="InterPro"/>
</dbReference>
<protein>
    <recommendedName>
        <fullName evidence="3">Aminotransferase-like plant mobile domain-containing protein</fullName>
    </recommendedName>
</protein>
<dbReference type="EMBL" id="PJQY01001434">
    <property type="protein sequence ID" value="PQQ02678.1"/>
    <property type="molecule type" value="Genomic_DNA"/>
</dbReference>
<dbReference type="STRING" id="2094558.A0A314YE51"/>
<gene>
    <name evidence="4" type="ORF">Pyn_38292</name>
</gene>
<feature type="compositionally biased region" description="Polar residues" evidence="1">
    <location>
        <begin position="420"/>
        <end position="444"/>
    </location>
</feature>
<dbReference type="InterPro" id="IPR044824">
    <property type="entry name" value="MAIN-like"/>
</dbReference>
<proteinExistence type="predicted"/>
<feature type="chain" id="PRO_5016454568" description="Aminotransferase-like plant mobile domain-containing protein" evidence="2">
    <location>
        <begin position="21"/>
        <end position="780"/>
    </location>
</feature>
<keyword evidence="5" id="KW-1185">Reference proteome</keyword>
<evidence type="ECO:0000256" key="2">
    <source>
        <dbReference type="SAM" id="SignalP"/>
    </source>
</evidence>
<reference evidence="4 5" key="1">
    <citation type="submission" date="2018-02" db="EMBL/GenBank/DDBJ databases">
        <title>Draft genome of wild Prunus yedoensis var. nudiflora.</title>
        <authorList>
            <person name="Baek S."/>
            <person name="Kim J.-H."/>
            <person name="Choi K."/>
            <person name="Kim G.-B."/>
            <person name="Cho A."/>
            <person name="Jang H."/>
            <person name="Shin C.-H."/>
            <person name="Yu H.-J."/>
            <person name="Mun J.-H."/>
        </authorList>
    </citation>
    <scope>NUCLEOTIDE SEQUENCE [LARGE SCALE GENOMIC DNA]</scope>
    <source>
        <strain evidence="5">cv. Jeju island</strain>
        <tissue evidence="4">Leaf</tissue>
    </source>
</reference>
<evidence type="ECO:0000259" key="3">
    <source>
        <dbReference type="Pfam" id="PF10536"/>
    </source>
</evidence>
<evidence type="ECO:0000313" key="4">
    <source>
        <dbReference type="EMBL" id="PQQ02678.1"/>
    </source>
</evidence>
<feature type="compositionally biased region" description="Acidic residues" evidence="1">
    <location>
        <begin position="466"/>
        <end position="479"/>
    </location>
</feature>
<dbReference type="InterPro" id="IPR019557">
    <property type="entry name" value="AminoTfrase-like_pln_mobile"/>
</dbReference>
<dbReference type="Proteomes" id="UP000250321">
    <property type="component" value="Unassembled WGS sequence"/>
</dbReference>
<evidence type="ECO:0000313" key="5">
    <source>
        <dbReference type="Proteomes" id="UP000250321"/>
    </source>
</evidence>
<dbReference type="PANTHER" id="PTHR46033:SF80">
    <property type="entry name" value="PROTEIN MAIN-LIKE 2-LIKE"/>
    <property type="match status" value="1"/>
</dbReference>
<feature type="domain" description="Aminotransferase-like plant mobile" evidence="3">
    <location>
        <begin position="56"/>
        <end position="304"/>
    </location>
</feature>
<feature type="region of interest" description="Disordered" evidence="1">
    <location>
        <begin position="370"/>
        <end position="537"/>
    </location>
</feature>
<accession>A0A314YE51</accession>
<dbReference type="AlphaFoldDB" id="A0A314YE51"/>
<dbReference type="PANTHER" id="PTHR46033">
    <property type="entry name" value="PROTEIN MAIN-LIKE 2"/>
    <property type="match status" value="1"/>
</dbReference>
<name>A0A314YE51_PRUYE</name>
<sequence>MCSLFFLVQVATSLIHTGVANILHLPLCGSQDPFHITLTPEDKLKLKALRKGAPTSPSTSLRFSNWIQFFGDVNRNEPCRLAAFISLWLGRFLFCDFSQDCLHARVFPLALAVARGDMIPLAPMFLGHLYRLLDQVQFLEKGAAGTMAVETLLNSSFLQVFLWEQFKGIEVSLHPYSKVKESADSDGGSYVPEKLPMICRWFRRMQRKDQNFLELLDNVESFIFRPYCALSAGFRHVPLYADSDDLIEVPATTARGRRLRREALLSAARFPLPTLGDDHLEASVYYGAHRVRRQLGFDQGVPSDPNHWTAGNVPEDGNLFALALADKGRVGGLSKAYRSYWNRCFASFSRFHAAHCDRSGEIVGNFSKLKQKLEKPSSRSAGKGAAYGKRKREESPSVGKKRHAAKSPKRFIPKVAASGPPSSKRNAPTVPLLQQQPVASVSSKQVDKMPEAAPSRNSGSDVVVVADDDDDDGSNEDDAVGTGISIHEQGSTHSTNGTDEDLDKDQYYSRDEGTYPDANAHSEERDTSDMPPGFASSLEQHMNLEPVVLTAVDTTYPSSAVGPSLPTADTTQTADEVEGAPQGAEGVPFTPPIDVVATITPHLPATTIPTLAPLDIATSTTPDLPASSIPASALLDIAASTTPDLPTASTPASALLDIATGTTPDLPAASIPGDVLDERRLPGFGFGASRDGHHGTYGHYGSPAPLLARCDLMRSLPGPDEIKAAADALNLKQRELEDHYCEFQTLLLARGVSIDSAECVAEAAARSSLKASSVFFGNSS</sequence>